<evidence type="ECO:0000256" key="1">
    <source>
        <dbReference type="ARBA" id="ARBA00001231"/>
    </source>
</evidence>
<dbReference type="GO" id="GO:0004563">
    <property type="term" value="F:beta-N-acetylhexosaminidase activity"/>
    <property type="evidence" value="ECO:0007669"/>
    <property type="project" value="UniProtKB-EC"/>
</dbReference>
<evidence type="ECO:0000256" key="6">
    <source>
        <dbReference type="SAM" id="MobiDB-lite"/>
    </source>
</evidence>
<evidence type="ECO:0000313" key="8">
    <source>
        <dbReference type="EMBL" id="MPM12513.1"/>
    </source>
</evidence>
<dbReference type="EC" id="3.2.1.52" evidence="3"/>
<dbReference type="InterPro" id="IPR017853">
    <property type="entry name" value="GH"/>
</dbReference>
<dbReference type="InterPro" id="IPR036962">
    <property type="entry name" value="Glyco_hydro_3_N_sf"/>
</dbReference>
<dbReference type="EMBL" id="VSSQ01001982">
    <property type="protein sequence ID" value="MPM12513.1"/>
    <property type="molecule type" value="Genomic_DNA"/>
</dbReference>
<sequence length="414" mass="46104">MKKFILIVLFVSLSVLSGFLVNKLLNGKTIITDKNNISDNTDSNSNDNNDNTSNNNDISENNNNSSNQNNNQPNNNHLISNKEKASKILANMSLDEKVGQMFFVRCRKNTALEDLQLYKVGGFILFDDNVKNETKDSLSTTLKSYQDNSKIKLLIGIDEEGGIVNRLSRYTTFRGVPFYSPQDLYNEGGNPLIISDTKEKATLLKSLGINVNLAPVCDVSTNSYDYIYPRAFGKNAIETSKYIKTVVTTMKENNIGSTLKHFPGYGNNLDTHTGISIDERSYEIFKTSDFLPFEAGIKAGADSILVSHNIVKSMDENLPASLSSNVHNIIRNELNYDKVIMTDDLQMDAIKEYIGDYNSAVLAINAGNDLLIASDFDVQIPVVLQAIQNGEINEERINESVLRVLLWKIDLGLL</sequence>
<comment type="similarity">
    <text evidence="2">Belongs to the glycosyl hydrolase 3 family.</text>
</comment>
<proteinExistence type="inferred from homology"/>
<dbReference type="PANTHER" id="PTHR30480:SF13">
    <property type="entry name" value="BETA-HEXOSAMINIDASE"/>
    <property type="match status" value="1"/>
</dbReference>
<reference evidence="8" key="1">
    <citation type="submission" date="2019-08" db="EMBL/GenBank/DDBJ databases">
        <authorList>
            <person name="Kucharzyk K."/>
            <person name="Murdoch R.W."/>
            <person name="Higgins S."/>
            <person name="Loffler F."/>
        </authorList>
    </citation>
    <scope>NUCLEOTIDE SEQUENCE</scope>
</reference>
<keyword evidence="4 8" id="KW-0378">Hydrolase</keyword>
<evidence type="ECO:0000256" key="2">
    <source>
        <dbReference type="ARBA" id="ARBA00005336"/>
    </source>
</evidence>
<feature type="region of interest" description="Disordered" evidence="6">
    <location>
        <begin position="35"/>
        <end position="78"/>
    </location>
</feature>
<dbReference type="GO" id="GO:0005975">
    <property type="term" value="P:carbohydrate metabolic process"/>
    <property type="evidence" value="ECO:0007669"/>
    <property type="project" value="InterPro"/>
</dbReference>
<evidence type="ECO:0000256" key="5">
    <source>
        <dbReference type="ARBA" id="ARBA00023295"/>
    </source>
</evidence>
<name>A0A644XE95_9ZZZZ</name>
<dbReference type="GO" id="GO:0009254">
    <property type="term" value="P:peptidoglycan turnover"/>
    <property type="evidence" value="ECO:0007669"/>
    <property type="project" value="TreeGrafter"/>
</dbReference>
<evidence type="ECO:0000259" key="7">
    <source>
        <dbReference type="Pfam" id="PF00933"/>
    </source>
</evidence>
<comment type="catalytic activity">
    <reaction evidence="1">
        <text>Hydrolysis of terminal non-reducing N-acetyl-D-hexosamine residues in N-acetyl-beta-D-hexosaminides.</text>
        <dbReference type="EC" id="3.2.1.52"/>
    </reaction>
</comment>
<accession>A0A644XE95</accession>
<feature type="compositionally biased region" description="Low complexity" evidence="6">
    <location>
        <begin position="35"/>
        <end position="76"/>
    </location>
</feature>
<dbReference type="InterPro" id="IPR001764">
    <property type="entry name" value="Glyco_hydro_3_N"/>
</dbReference>
<dbReference type="Pfam" id="PF00933">
    <property type="entry name" value="Glyco_hydro_3"/>
    <property type="match status" value="1"/>
</dbReference>
<dbReference type="InterPro" id="IPR050226">
    <property type="entry name" value="NagZ_Beta-hexosaminidase"/>
</dbReference>
<dbReference type="Gene3D" id="3.20.20.300">
    <property type="entry name" value="Glycoside hydrolase, family 3, N-terminal domain"/>
    <property type="match status" value="1"/>
</dbReference>
<comment type="caution">
    <text evidence="8">The sequence shown here is derived from an EMBL/GenBank/DDBJ whole genome shotgun (WGS) entry which is preliminary data.</text>
</comment>
<dbReference type="AlphaFoldDB" id="A0A644XE95"/>
<keyword evidence="5 8" id="KW-0326">Glycosidase</keyword>
<dbReference type="PANTHER" id="PTHR30480">
    <property type="entry name" value="BETA-HEXOSAMINIDASE-RELATED"/>
    <property type="match status" value="1"/>
</dbReference>
<evidence type="ECO:0000256" key="4">
    <source>
        <dbReference type="ARBA" id="ARBA00022801"/>
    </source>
</evidence>
<protein>
    <recommendedName>
        <fullName evidence="3">beta-N-acetylhexosaminidase</fullName>
        <ecNumber evidence="3">3.2.1.52</ecNumber>
    </recommendedName>
</protein>
<dbReference type="SUPFAM" id="SSF51445">
    <property type="entry name" value="(Trans)glycosidases"/>
    <property type="match status" value="1"/>
</dbReference>
<feature type="domain" description="Glycoside hydrolase family 3 N-terminal" evidence="7">
    <location>
        <begin position="94"/>
        <end position="405"/>
    </location>
</feature>
<evidence type="ECO:0000256" key="3">
    <source>
        <dbReference type="ARBA" id="ARBA00012663"/>
    </source>
</evidence>
<organism evidence="8">
    <name type="scientific">bioreactor metagenome</name>
    <dbReference type="NCBI Taxonomy" id="1076179"/>
    <lineage>
        <taxon>unclassified sequences</taxon>
        <taxon>metagenomes</taxon>
        <taxon>ecological metagenomes</taxon>
    </lineage>
</organism>
<gene>
    <name evidence="8" type="primary">nagZ_14</name>
    <name evidence="8" type="ORF">SDC9_58866</name>
</gene>